<dbReference type="SUPFAM" id="SSF51735">
    <property type="entry name" value="NAD(P)-binding Rossmann-fold domains"/>
    <property type="match status" value="1"/>
</dbReference>
<proteinExistence type="inferred from homology"/>
<dbReference type="Gene3D" id="3.40.50.10860">
    <property type="entry name" value="Leucine Dehydrogenase, chain A, domain 1"/>
    <property type="match status" value="1"/>
</dbReference>
<evidence type="ECO:0000313" key="9">
    <source>
        <dbReference type="EMBL" id="MTD26311.1"/>
    </source>
</evidence>
<accession>A0ABW9R9Z0</accession>
<comment type="similarity">
    <text evidence="6">Belongs to the shikimate dehydrogenase family.</text>
</comment>
<feature type="binding site" evidence="6">
    <location>
        <position position="69"/>
    </location>
    <ligand>
        <name>shikimate</name>
        <dbReference type="ChEBI" id="CHEBI:36208"/>
    </ligand>
</feature>
<dbReference type="NCBIfam" id="NF001319">
    <property type="entry name" value="PRK00258.3-3"/>
    <property type="match status" value="1"/>
</dbReference>
<feature type="binding site" evidence="6">
    <location>
        <begin position="22"/>
        <end position="24"/>
    </location>
    <ligand>
        <name>shikimate</name>
        <dbReference type="ChEBI" id="CHEBI:36208"/>
    </ligand>
</feature>
<feature type="domain" description="SDH C-terminal" evidence="8">
    <location>
        <begin position="257"/>
        <end position="285"/>
    </location>
</feature>
<dbReference type="InterPro" id="IPR013708">
    <property type="entry name" value="Shikimate_DH-bd_N"/>
</dbReference>
<dbReference type="GO" id="GO:0004764">
    <property type="term" value="F:shikimate 3-dehydrogenase (NADP+) activity"/>
    <property type="evidence" value="ECO:0007669"/>
    <property type="project" value="UniProtKB-EC"/>
</dbReference>
<evidence type="ECO:0000256" key="1">
    <source>
        <dbReference type="ARBA" id="ARBA00004871"/>
    </source>
</evidence>
<dbReference type="PANTHER" id="PTHR21089">
    <property type="entry name" value="SHIKIMATE DEHYDROGENASE"/>
    <property type="match status" value="1"/>
</dbReference>
<comment type="catalytic activity">
    <reaction evidence="6">
        <text>shikimate + NADP(+) = 3-dehydroshikimate + NADPH + H(+)</text>
        <dbReference type="Rhea" id="RHEA:17737"/>
        <dbReference type="ChEBI" id="CHEBI:15378"/>
        <dbReference type="ChEBI" id="CHEBI:16630"/>
        <dbReference type="ChEBI" id="CHEBI:36208"/>
        <dbReference type="ChEBI" id="CHEBI:57783"/>
        <dbReference type="ChEBI" id="CHEBI:58349"/>
        <dbReference type="EC" id="1.1.1.25"/>
    </reaction>
</comment>
<keyword evidence="10" id="KW-1185">Reference proteome</keyword>
<keyword evidence="5 6" id="KW-0057">Aromatic amino acid biosynthesis</keyword>
<gene>
    <name evidence="6" type="primary">aroE</name>
    <name evidence="9" type="ORF">GK011_05035</name>
</gene>
<dbReference type="Pfam" id="PF08501">
    <property type="entry name" value="Shikimate_dh_N"/>
    <property type="match status" value="1"/>
</dbReference>
<evidence type="ECO:0000256" key="6">
    <source>
        <dbReference type="HAMAP-Rule" id="MF_00222"/>
    </source>
</evidence>
<evidence type="ECO:0000256" key="3">
    <source>
        <dbReference type="ARBA" id="ARBA00022857"/>
    </source>
</evidence>
<dbReference type="Gene3D" id="3.40.50.720">
    <property type="entry name" value="NAD(P)-binding Rossmann-like Domain"/>
    <property type="match status" value="1"/>
</dbReference>
<evidence type="ECO:0000256" key="4">
    <source>
        <dbReference type="ARBA" id="ARBA00023002"/>
    </source>
</evidence>
<dbReference type="InterPro" id="IPR046346">
    <property type="entry name" value="Aminoacid_DH-like_N_sf"/>
</dbReference>
<protein>
    <recommendedName>
        <fullName evidence="6">Shikimate dehydrogenase (NADP(+))</fullName>
        <shortName evidence="6">SDH</shortName>
        <ecNumber evidence="6">1.1.1.25</ecNumber>
    </recommendedName>
</protein>
<organism evidence="9 10">
    <name type="scientific">Erwinia sorbitola</name>
    <dbReference type="NCBI Taxonomy" id="2681984"/>
    <lineage>
        <taxon>Bacteria</taxon>
        <taxon>Pseudomonadati</taxon>
        <taxon>Pseudomonadota</taxon>
        <taxon>Gammaproteobacteria</taxon>
        <taxon>Enterobacterales</taxon>
        <taxon>Erwiniaceae</taxon>
        <taxon>Erwinia</taxon>
    </lineage>
</organism>
<feature type="binding site" evidence="6">
    <location>
        <position position="257"/>
    </location>
    <ligand>
        <name>NADP(+)</name>
        <dbReference type="ChEBI" id="CHEBI:58349"/>
    </ligand>
</feature>
<comment type="caution">
    <text evidence="6">Lacks conserved residue(s) required for the propagation of feature annotation.</text>
</comment>
<dbReference type="PANTHER" id="PTHR21089:SF1">
    <property type="entry name" value="BIFUNCTIONAL 3-DEHYDROQUINATE DEHYDRATASE_SHIKIMATE DEHYDROGENASE, CHLOROPLASTIC"/>
    <property type="match status" value="1"/>
</dbReference>
<dbReference type="Pfam" id="PF18317">
    <property type="entry name" value="SDH_C"/>
    <property type="match status" value="1"/>
</dbReference>
<comment type="caution">
    <text evidence="9">The sequence shown here is derived from an EMBL/GenBank/DDBJ whole genome shotgun (WGS) entry which is preliminary data.</text>
</comment>
<feature type="binding site" evidence="6">
    <location>
        <position position="264"/>
    </location>
    <ligand>
        <name>shikimate</name>
        <dbReference type="ChEBI" id="CHEBI:36208"/>
    </ligand>
</feature>
<dbReference type="InterPro" id="IPR036291">
    <property type="entry name" value="NAD(P)-bd_dom_sf"/>
</dbReference>
<sequence>MAERITGHTELIGLIATPIRHSLSPTMHNEAFAHLGLDYVYLAFDVGNKELKEVIAGFRALNLRGFNVSMPNKTTVCQHLDQLSPASQLVGAVNTVVNDNGVLTGHITDGTGYMRALAEENINIIGEKMTLCGAGGAATAICVQAALDGVREISIFNQRDAFWDNAQATIRKIQDNTRCVVNLYDIADTQKLRNEIDDSMIFTNATGIGMKPFEGVMLLPDESFLRPDLIVSDVVYKPQQTRLLEVARKKGCRTVNGLGMMLWQGAAAFEIWTGKEMPVDYIKNILF</sequence>
<comment type="function">
    <text evidence="6">Involved in the biosynthesis of the chorismate, which leads to the biosynthesis of aromatic amino acids. Catalyzes the reversible NADPH linked reduction of 3-dehydroshikimate (DHSA) to yield shikimate (SA).</text>
</comment>
<keyword evidence="4 6" id="KW-0560">Oxidoreductase</keyword>
<feature type="domain" description="Shikimate dehydrogenase substrate binding N-terminal" evidence="7">
    <location>
        <begin position="14"/>
        <end position="96"/>
    </location>
</feature>
<keyword evidence="3 6" id="KW-0521">NADP</keyword>
<dbReference type="EMBL" id="WLZX01000001">
    <property type="protein sequence ID" value="MTD26311.1"/>
    <property type="molecule type" value="Genomic_DNA"/>
</dbReference>
<dbReference type="EC" id="1.1.1.25" evidence="6"/>
<feature type="active site" description="Proton acceptor" evidence="6">
    <location>
        <position position="73"/>
    </location>
</feature>
<evidence type="ECO:0000256" key="2">
    <source>
        <dbReference type="ARBA" id="ARBA00022605"/>
    </source>
</evidence>
<dbReference type="InterPro" id="IPR022893">
    <property type="entry name" value="Shikimate_DH_fam"/>
</dbReference>
<feature type="binding site" evidence="6">
    <location>
        <begin position="133"/>
        <end position="137"/>
    </location>
    <ligand>
        <name>NADP(+)</name>
        <dbReference type="ChEBI" id="CHEBI:58349"/>
    </ligand>
</feature>
<comment type="pathway">
    <text evidence="1 6">Metabolic intermediate biosynthesis; chorismate biosynthesis; chorismate from D-erythrose 4-phosphate and phosphoenolpyruvate: step 4/7.</text>
</comment>
<dbReference type="HAMAP" id="MF_00222">
    <property type="entry name" value="Shikimate_DH_AroE"/>
    <property type="match status" value="1"/>
</dbReference>
<evidence type="ECO:0000313" key="10">
    <source>
        <dbReference type="Proteomes" id="UP000480164"/>
    </source>
</evidence>
<dbReference type="InterPro" id="IPR041121">
    <property type="entry name" value="SDH_C"/>
</dbReference>
<evidence type="ECO:0000259" key="8">
    <source>
        <dbReference type="Pfam" id="PF18317"/>
    </source>
</evidence>
<reference evidence="9 10" key="1">
    <citation type="submission" date="2019-11" db="EMBL/GenBank/DDBJ databases">
        <title>Erwinia sp. nov., isolated from feces of birds in Tibet plateau of China.</title>
        <authorList>
            <person name="Ge Y."/>
        </authorList>
    </citation>
    <scope>NUCLEOTIDE SEQUENCE [LARGE SCALE GENOMIC DNA]</scope>
    <source>
        <strain evidence="9 10">J316</strain>
    </source>
</reference>
<feature type="binding site" evidence="6">
    <location>
        <position position="94"/>
    </location>
    <ligand>
        <name>shikimate</name>
        <dbReference type="ChEBI" id="CHEBI:36208"/>
    </ligand>
</feature>
<dbReference type="SUPFAM" id="SSF53223">
    <property type="entry name" value="Aminoacid dehydrogenase-like, N-terminal domain"/>
    <property type="match status" value="1"/>
</dbReference>
<dbReference type="NCBIfam" id="NF001313">
    <property type="entry name" value="PRK00258.2-1"/>
    <property type="match status" value="1"/>
</dbReference>
<evidence type="ECO:0000259" key="7">
    <source>
        <dbReference type="Pfam" id="PF08501"/>
    </source>
</evidence>
<evidence type="ECO:0000256" key="5">
    <source>
        <dbReference type="ARBA" id="ARBA00023141"/>
    </source>
</evidence>
<name>A0ABW9R9Z0_9GAMM</name>
<keyword evidence="2 6" id="KW-0028">Amino-acid biosynthesis</keyword>
<dbReference type="Proteomes" id="UP000480164">
    <property type="component" value="Unassembled WGS sequence"/>
</dbReference>
<feature type="binding site" evidence="6">
    <location>
        <position position="236"/>
    </location>
    <ligand>
        <name>shikimate</name>
        <dbReference type="ChEBI" id="CHEBI:36208"/>
    </ligand>
</feature>
<dbReference type="RefSeq" id="WP_154751567.1">
    <property type="nucleotide sequence ID" value="NZ_WLZX01000001.1"/>
</dbReference>
<feature type="binding site" evidence="6">
    <location>
        <position position="234"/>
    </location>
    <ligand>
        <name>NADP(+)</name>
        <dbReference type="ChEBI" id="CHEBI:58349"/>
    </ligand>
</feature>
<feature type="binding site" evidence="6">
    <location>
        <position position="109"/>
    </location>
    <ligand>
        <name>shikimate</name>
        <dbReference type="ChEBI" id="CHEBI:36208"/>
    </ligand>
</feature>
<dbReference type="CDD" id="cd01065">
    <property type="entry name" value="NAD_bind_Shikimate_DH"/>
    <property type="match status" value="1"/>
</dbReference>
<comment type="subunit">
    <text evidence="6">Homodimer.</text>
</comment>